<evidence type="ECO:0008006" key="3">
    <source>
        <dbReference type="Google" id="ProtNLM"/>
    </source>
</evidence>
<reference evidence="1" key="1">
    <citation type="submission" date="2018-12" db="EMBL/GenBank/DDBJ databases">
        <authorList>
            <person name="Will S."/>
            <person name="Neumann-Schaal M."/>
            <person name="Henke P."/>
        </authorList>
    </citation>
    <scope>NUCLEOTIDE SEQUENCE</scope>
    <source>
        <strain evidence="1">PCC 7102</strain>
    </source>
</reference>
<dbReference type="AlphaFoldDB" id="A0A433VK61"/>
<comment type="caution">
    <text evidence="1">The sequence shown here is derived from an EMBL/GenBank/DDBJ whole genome shotgun (WGS) entry which is preliminary data.</text>
</comment>
<dbReference type="RefSeq" id="WP_127081285.1">
    <property type="nucleotide sequence ID" value="NZ_RSCL01000006.1"/>
</dbReference>
<dbReference type="Proteomes" id="UP000271624">
    <property type="component" value="Unassembled WGS sequence"/>
</dbReference>
<evidence type="ECO:0000313" key="2">
    <source>
        <dbReference type="Proteomes" id="UP000271624"/>
    </source>
</evidence>
<keyword evidence="2" id="KW-1185">Reference proteome</keyword>
<sequence length="75" mass="8604">MNVLEQLMHDKGWSYYQLSIEYGKLEHPSLSPAELVKKYSTNVRKAVRNPENARFDTVKKLAEILGAELVIKVKS</sequence>
<proteinExistence type="predicted"/>
<evidence type="ECO:0000313" key="1">
    <source>
        <dbReference type="EMBL" id="RUT06476.1"/>
    </source>
</evidence>
<accession>A0A433VK61</accession>
<dbReference type="EMBL" id="RSCL01000006">
    <property type="protein sequence ID" value="RUT06476.1"/>
    <property type="molecule type" value="Genomic_DNA"/>
</dbReference>
<gene>
    <name evidence="1" type="ORF">DSM106972_027330</name>
</gene>
<organism evidence="1 2">
    <name type="scientific">Dulcicalothrix desertica PCC 7102</name>
    <dbReference type="NCBI Taxonomy" id="232991"/>
    <lineage>
        <taxon>Bacteria</taxon>
        <taxon>Bacillati</taxon>
        <taxon>Cyanobacteriota</taxon>
        <taxon>Cyanophyceae</taxon>
        <taxon>Nostocales</taxon>
        <taxon>Calotrichaceae</taxon>
        <taxon>Dulcicalothrix</taxon>
    </lineage>
</organism>
<reference evidence="1" key="2">
    <citation type="journal article" date="2019" name="Genome Biol. Evol.">
        <title>Day and night: Metabolic profiles and evolutionary relationships of six axenic non-marine cyanobacteria.</title>
        <authorList>
            <person name="Will S.E."/>
            <person name="Henke P."/>
            <person name="Boedeker C."/>
            <person name="Huang S."/>
            <person name="Brinkmann H."/>
            <person name="Rohde M."/>
            <person name="Jarek M."/>
            <person name="Friedl T."/>
            <person name="Seufert S."/>
            <person name="Schumacher M."/>
            <person name="Overmann J."/>
            <person name="Neumann-Schaal M."/>
            <person name="Petersen J."/>
        </authorList>
    </citation>
    <scope>NUCLEOTIDE SEQUENCE [LARGE SCALE GENOMIC DNA]</scope>
    <source>
        <strain evidence="1">PCC 7102</strain>
    </source>
</reference>
<name>A0A433VK61_9CYAN</name>
<protein>
    <recommendedName>
        <fullName evidence="3">HTH cro/C1-type domain-containing protein</fullName>
    </recommendedName>
</protein>
<dbReference type="OrthoDB" id="516535at2"/>